<proteinExistence type="predicted"/>
<dbReference type="EMBL" id="CAFBNK010000110">
    <property type="protein sequence ID" value="CAB4951507.1"/>
    <property type="molecule type" value="Genomic_DNA"/>
</dbReference>
<reference evidence="3" key="1">
    <citation type="submission" date="2020-05" db="EMBL/GenBank/DDBJ databases">
        <authorList>
            <person name="Chiriac C."/>
            <person name="Salcher M."/>
            <person name="Ghai R."/>
            <person name="Kavagutti S V."/>
        </authorList>
    </citation>
    <scope>NUCLEOTIDE SEQUENCE</scope>
</reference>
<dbReference type="Pfam" id="PF20114">
    <property type="entry name" value="DUF6504"/>
    <property type="match status" value="1"/>
</dbReference>
<name>A0A6J7MRC8_9ZZZZ</name>
<dbReference type="EMBL" id="CAFBOU010000004">
    <property type="protein sequence ID" value="CAB4983471.1"/>
    <property type="molecule type" value="Genomic_DNA"/>
</dbReference>
<organism evidence="3">
    <name type="scientific">freshwater metagenome</name>
    <dbReference type="NCBI Taxonomy" id="449393"/>
    <lineage>
        <taxon>unclassified sequences</taxon>
        <taxon>metagenomes</taxon>
        <taxon>ecological metagenomes</taxon>
    </lineage>
</organism>
<evidence type="ECO:0000313" key="3">
    <source>
        <dbReference type="EMBL" id="CAB4983471.1"/>
    </source>
</evidence>
<gene>
    <name evidence="2" type="ORF">UFOPK3786_00627</name>
    <name evidence="3" type="ORF">UFOPK4010_00112</name>
</gene>
<feature type="domain" description="DUF6504" evidence="1">
    <location>
        <begin position="16"/>
        <end position="84"/>
    </location>
</feature>
<protein>
    <submittedName>
        <fullName evidence="3">Unannotated protein</fullName>
    </submittedName>
</protein>
<dbReference type="AlphaFoldDB" id="A0A6J7MRC8"/>
<evidence type="ECO:0000259" key="1">
    <source>
        <dbReference type="Pfam" id="PF20114"/>
    </source>
</evidence>
<sequence length="93" mass="10425">MSVPEINPAHDVIADGSATPIEFTFRGKRFRIHAVLSRWCEAGGWWNRVSDGIYRPDDGARALWTVEAAPIGALNTFQLERDEITGSWIVKQV</sequence>
<evidence type="ECO:0000313" key="2">
    <source>
        <dbReference type="EMBL" id="CAB4951507.1"/>
    </source>
</evidence>
<accession>A0A6J7MRC8</accession>
<dbReference type="InterPro" id="IPR045443">
    <property type="entry name" value="DUF6504"/>
</dbReference>